<proteinExistence type="predicted"/>
<dbReference type="Gene3D" id="3.40.50.11350">
    <property type="match status" value="1"/>
</dbReference>
<evidence type="ECO:0000313" key="3">
    <source>
        <dbReference type="Proteomes" id="UP001629113"/>
    </source>
</evidence>
<feature type="chain" id="PRO_5045320252" description="Alternative oxidase" evidence="1">
    <location>
        <begin position="35"/>
        <end position="462"/>
    </location>
</feature>
<keyword evidence="1" id="KW-0732">Signal</keyword>
<reference evidence="2 3" key="1">
    <citation type="submission" date="2024-06" db="EMBL/GenBank/DDBJ databases">
        <title>Complete genome of Phlyctema vagabunda strain 19-DSS-EL-015.</title>
        <authorList>
            <person name="Fiorenzani C."/>
        </authorList>
    </citation>
    <scope>NUCLEOTIDE SEQUENCE [LARGE SCALE GENOMIC DNA]</scope>
    <source>
        <strain evidence="2 3">19-DSS-EL-015</strain>
    </source>
</reference>
<keyword evidence="3" id="KW-1185">Reference proteome</keyword>
<evidence type="ECO:0000313" key="2">
    <source>
        <dbReference type="EMBL" id="KAL3426641.1"/>
    </source>
</evidence>
<dbReference type="CDD" id="cd11296">
    <property type="entry name" value="O-FucT_like"/>
    <property type="match status" value="1"/>
</dbReference>
<evidence type="ECO:0008006" key="4">
    <source>
        <dbReference type="Google" id="ProtNLM"/>
    </source>
</evidence>
<sequence>MGLSGVPRASPVKLGIILLSILSLLYFISHPSDTSKHHRLNTIYSSANDFYDQITIGKKASFINDILENDIDGTIDYDAIKFVCNSKKWTDGLVIECKAPEAGIATVRNVYLNCVRYAIEAGGGFILPEVMTRGQILNDNFPRKQIPMAYLFDTDHFITSMTRSCPQMHIYSSLGDLWDKPSAGVDHSLNPQDIAGELKHGSILAKPEEWRAKFDKYLNGTTEYKVSSELPVRIALSTPHLQFPLSYDKAEFVANLGRVFRFRHDVRRLAATVLYALNEKYKLNIDPEAGIEAEKYYGGHVQPIDEGWTSYDDQTKNYVAAASEQKLKVLYLATGSETTLDKFNLKATEYNLTTETKTTLLAGPEYAAERSEMGLLTWDQQALIDYEILLRSSRFGGLKESIFSWNVAMRRHVVFGQGKFFGGDVDSMSGTKPSAGQTFKDGLSTVFGDVGAMAAMGAATWP</sequence>
<dbReference type="Proteomes" id="UP001629113">
    <property type="component" value="Unassembled WGS sequence"/>
</dbReference>
<organism evidence="2 3">
    <name type="scientific">Phlyctema vagabunda</name>
    <dbReference type="NCBI Taxonomy" id="108571"/>
    <lineage>
        <taxon>Eukaryota</taxon>
        <taxon>Fungi</taxon>
        <taxon>Dikarya</taxon>
        <taxon>Ascomycota</taxon>
        <taxon>Pezizomycotina</taxon>
        <taxon>Leotiomycetes</taxon>
        <taxon>Helotiales</taxon>
        <taxon>Dermateaceae</taxon>
        <taxon>Phlyctema</taxon>
    </lineage>
</organism>
<dbReference type="EMBL" id="JBFCZG010000001">
    <property type="protein sequence ID" value="KAL3426641.1"/>
    <property type="molecule type" value="Genomic_DNA"/>
</dbReference>
<comment type="caution">
    <text evidence="2">The sequence shown here is derived from an EMBL/GenBank/DDBJ whole genome shotgun (WGS) entry which is preliminary data.</text>
</comment>
<evidence type="ECO:0000256" key="1">
    <source>
        <dbReference type="SAM" id="SignalP"/>
    </source>
</evidence>
<feature type="signal peptide" evidence="1">
    <location>
        <begin position="1"/>
        <end position="34"/>
    </location>
</feature>
<accession>A0ABR4PTR2</accession>
<name>A0ABR4PTR2_9HELO</name>
<gene>
    <name evidence="2" type="ORF">PVAG01_00150</name>
</gene>
<protein>
    <recommendedName>
        <fullName evidence="4">Alternative oxidase</fullName>
    </recommendedName>
</protein>